<feature type="chain" id="PRO_5010876063" description="Mammalian ependymin-related protein 1" evidence="1">
    <location>
        <begin position="19"/>
        <end position="575"/>
    </location>
</feature>
<dbReference type="PANTHER" id="PTHR10697">
    <property type="entry name" value="MAMMALIAN EPENDYMIN-RELATED PROTEIN 1"/>
    <property type="match status" value="1"/>
</dbReference>
<dbReference type="InParanoid" id="A0A1X7VLU0"/>
<proteinExistence type="predicted"/>
<feature type="signal peptide" evidence="1">
    <location>
        <begin position="1"/>
        <end position="18"/>
    </location>
</feature>
<reference evidence="2" key="1">
    <citation type="submission" date="2017-05" db="UniProtKB">
        <authorList>
            <consortium name="EnsemblMetazoa"/>
        </authorList>
    </citation>
    <scope>IDENTIFICATION</scope>
</reference>
<evidence type="ECO:0000313" key="2">
    <source>
        <dbReference type="EnsemblMetazoa" id="Aqu2.1.40859_001"/>
    </source>
</evidence>
<dbReference type="GO" id="GO:0005576">
    <property type="term" value="C:extracellular region"/>
    <property type="evidence" value="ECO:0007669"/>
    <property type="project" value="InterPro"/>
</dbReference>
<dbReference type="InterPro" id="IPR001299">
    <property type="entry name" value="Ependymin"/>
</dbReference>
<dbReference type="GO" id="GO:0007160">
    <property type="term" value="P:cell-matrix adhesion"/>
    <property type="evidence" value="ECO:0007669"/>
    <property type="project" value="InterPro"/>
</dbReference>
<accession>A0A1X7VLU0</accession>
<dbReference type="EnsemblMetazoa" id="Aqu2.1.40859_001">
    <property type="protein sequence ID" value="Aqu2.1.40859_001"/>
    <property type="gene ID" value="Aqu2.1.40859"/>
</dbReference>
<name>A0A1X7VLU0_AMPQE</name>
<sequence>MKALVILCALLVVNFSQAQRRCIESPPKWFGYFREVNYDASPDETAFRYANISYDRDLMKIELHEFERREGDRRFDRRTYLALFQEKIAYIVESGQCRKESMNETRFPDFGVPEDATFYGFDYLGSSIPNYGVGVDQFHFRRSEDERSGDYHGSYAPVGTEAQSCVPILSSFVNEETPGPPPSRSTRNIHTTTEMKIKVEMFERQEGGRDFVTETDLLLFTERTRYRVYEGHCTKSEIESTESFPDFGIPENATFFGSDYLGAEGPNLGVLVDNFYHRDGEGGDYHGSFAPVGFTGTVCWPVVESFVRRTPPRSPRPTSTNVAYEFMNLSTTLAEDAFEIPKECETPPPPPIIRGRNAWFTLAQKIADKMKCVALLSLLLVAVVYAQEDGYRCVTPPRWRGTFREIDYDSGFGRFGNVSYDQYLEAISITEVERSPGGGSRFEAILEVFLFKERKSYRVDLRTRQCEERDLTDEFRPFGVTTDTELNGVNYIGAEITGLGVKVDEYYRPDRIRGDFSGSFAPFGRECIPVLESYVHSARGPPPASRSVNIARQFLNIAPVSSFPPDTFMKPPECP</sequence>
<organism evidence="2">
    <name type="scientific">Amphimedon queenslandica</name>
    <name type="common">Sponge</name>
    <dbReference type="NCBI Taxonomy" id="400682"/>
    <lineage>
        <taxon>Eukaryota</taxon>
        <taxon>Metazoa</taxon>
        <taxon>Porifera</taxon>
        <taxon>Demospongiae</taxon>
        <taxon>Heteroscleromorpha</taxon>
        <taxon>Haplosclerida</taxon>
        <taxon>Niphatidae</taxon>
        <taxon>Amphimedon</taxon>
    </lineage>
</organism>
<keyword evidence="1" id="KW-0732">Signal</keyword>
<protein>
    <recommendedName>
        <fullName evidence="3">Mammalian ependymin-related protein 1</fullName>
    </recommendedName>
</protein>
<dbReference type="OrthoDB" id="6084362at2759"/>
<dbReference type="AlphaFoldDB" id="A0A1X7VLU0"/>
<evidence type="ECO:0000256" key="1">
    <source>
        <dbReference type="SAM" id="SignalP"/>
    </source>
</evidence>
<evidence type="ECO:0008006" key="3">
    <source>
        <dbReference type="Google" id="ProtNLM"/>
    </source>
</evidence>
<dbReference type="GO" id="GO:0005509">
    <property type="term" value="F:calcium ion binding"/>
    <property type="evidence" value="ECO:0007669"/>
    <property type="project" value="InterPro"/>
</dbReference>
<dbReference type="PANTHER" id="PTHR10697:SF1">
    <property type="entry name" value="MAMMALIAN EPENDYMIN-RELATED PROTEIN 1"/>
    <property type="match status" value="1"/>
</dbReference>
<dbReference type="Pfam" id="PF00811">
    <property type="entry name" value="Ependymin"/>
    <property type="match status" value="3"/>
</dbReference>
<dbReference type="GO" id="GO:0005764">
    <property type="term" value="C:lysosome"/>
    <property type="evidence" value="ECO:0007669"/>
    <property type="project" value="TreeGrafter"/>
</dbReference>